<gene>
    <name evidence="1" type="ORF">dnm_010310</name>
</gene>
<dbReference type="Proteomes" id="UP000663722">
    <property type="component" value="Chromosome"/>
</dbReference>
<evidence type="ECO:0000313" key="1">
    <source>
        <dbReference type="EMBL" id="QTA85027.1"/>
    </source>
</evidence>
<reference evidence="1" key="1">
    <citation type="journal article" date="2021" name="Microb. Physiol.">
        <title>Proteogenomic Insights into the Physiology of Marine, Sulfate-Reducing, Filamentous Desulfonema limicola and Desulfonema magnum.</title>
        <authorList>
            <person name="Schnaars V."/>
            <person name="Wohlbrand L."/>
            <person name="Scheve S."/>
            <person name="Hinrichs C."/>
            <person name="Reinhardt R."/>
            <person name="Rabus R."/>
        </authorList>
    </citation>
    <scope>NUCLEOTIDE SEQUENCE</scope>
    <source>
        <strain evidence="1">4be13</strain>
    </source>
</reference>
<dbReference type="KEGG" id="dmm:dnm_010310"/>
<sequence>MEGVFEGRNILCSDRFFYTGRNQSRRLFVALRLIFSDV</sequence>
<proteinExistence type="predicted"/>
<dbReference type="EMBL" id="CP061800">
    <property type="protein sequence ID" value="QTA85027.1"/>
    <property type="molecule type" value="Genomic_DNA"/>
</dbReference>
<accession>A0A975BGD7</accession>
<dbReference type="AlphaFoldDB" id="A0A975BGD7"/>
<name>A0A975BGD7_9BACT</name>
<protein>
    <submittedName>
        <fullName evidence="1">Uncharacterized protein</fullName>
    </submittedName>
</protein>
<keyword evidence="2" id="KW-1185">Reference proteome</keyword>
<evidence type="ECO:0000313" key="2">
    <source>
        <dbReference type="Proteomes" id="UP000663722"/>
    </source>
</evidence>
<organism evidence="1 2">
    <name type="scientific">Desulfonema magnum</name>
    <dbReference type="NCBI Taxonomy" id="45655"/>
    <lineage>
        <taxon>Bacteria</taxon>
        <taxon>Pseudomonadati</taxon>
        <taxon>Thermodesulfobacteriota</taxon>
        <taxon>Desulfobacteria</taxon>
        <taxon>Desulfobacterales</taxon>
        <taxon>Desulfococcaceae</taxon>
        <taxon>Desulfonema</taxon>
    </lineage>
</organism>